<sequence length="479" mass="51330">MESSIRQHGLHGHTASSLSVGASLFRSPPLFLRAAASAGCGNPVLERGYPRTPKCARCRNHGVVSALKGHKRFCRWRDCACAKCTLIAERQRVMAAQVALRRQQAQEESEARELQMLYTGPGGAGETTGLTFSTGMSTENNNTNSKTLAGFDVLGSSHQHDGDQLSKYNFYSGFMARSLFTHHQTSPSPLPPRGGTSPGKRRTNPAVLESDDGDRRSPPCCDHLSDPSTTQSPPRSSRHPRTPESGSDEAPEKPKESPYPGLELSPSPTTTTTTTTGVSASRDHPDPADVMSRIFPQEKRDALAAAVRTCDGDVVRAIELLLQGSKDHRLADAPQHHHHHPHHQPHHHQHAFHFRPGFGLATGALAQGRPALVGTNKSAFSPLHAPACTTSVAEGLYGLGPRFGLSPLRLAYSSAGVAGGAGLAGFMSPYVTSGGMPGFPGLRPPLDYSFPGVIRDLYLQSKGSLCSPYGLHPNHEKQL</sequence>
<dbReference type="Pfam" id="PF03474">
    <property type="entry name" value="DMA"/>
    <property type="match status" value="1"/>
</dbReference>
<comment type="similarity">
    <text evidence="1">Belongs to the DMRT family.</text>
</comment>
<feature type="compositionally biased region" description="Low complexity" evidence="7">
    <location>
        <begin position="226"/>
        <end position="235"/>
    </location>
</feature>
<dbReference type="EMBL" id="JN802286">
    <property type="protein sequence ID" value="AFA46803.1"/>
    <property type="molecule type" value="mRNA"/>
</dbReference>
<reference evidence="9" key="1">
    <citation type="submission" date="2011-09" db="EMBL/GenBank/DDBJ databases">
        <title>Differential expression of five dmrt genes identified in the Atlantic cod genome. Absence of the fish-specific dmrt2b, which diverged from dmrt2a before the fish whole genome duplication.</title>
        <authorList>
            <person name="Johnsen H."/>
            <person name="Andersen O."/>
        </authorList>
    </citation>
    <scope>NUCLEOTIDE SEQUENCE</scope>
</reference>
<dbReference type="PANTHER" id="PTHR12322">
    <property type="entry name" value="DOUBLESEX AND MAB-3 RELATED TRANSCRIPTION FACTOR DMRT"/>
    <property type="match status" value="1"/>
</dbReference>
<proteinExistence type="evidence at transcript level"/>
<evidence type="ECO:0000256" key="7">
    <source>
        <dbReference type="SAM" id="MobiDB-lite"/>
    </source>
</evidence>
<feature type="DNA-binding region" description="DM" evidence="6">
    <location>
        <begin position="55"/>
        <end position="102"/>
    </location>
</feature>
<dbReference type="GO" id="GO:0007548">
    <property type="term" value="P:sex differentiation"/>
    <property type="evidence" value="ECO:0007669"/>
    <property type="project" value="TreeGrafter"/>
</dbReference>
<feature type="compositionally biased region" description="Basic residues" evidence="7">
    <location>
        <begin position="336"/>
        <end position="351"/>
    </location>
</feature>
<dbReference type="Pfam" id="PF20624">
    <property type="entry name" value="DMRT5_DMB"/>
    <property type="match status" value="1"/>
</dbReference>
<keyword evidence="5 6" id="KW-0539">Nucleus</keyword>
<name>H6V7L9_GADMO</name>
<evidence type="ECO:0000256" key="3">
    <source>
        <dbReference type="ARBA" id="ARBA00022833"/>
    </source>
</evidence>
<dbReference type="PROSITE" id="PS40000">
    <property type="entry name" value="DM_1"/>
    <property type="match status" value="1"/>
</dbReference>
<accession>H6V7L9</accession>
<dbReference type="Pfam" id="PF00751">
    <property type="entry name" value="DM"/>
    <property type="match status" value="1"/>
</dbReference>
<keyword evidence="2 6" id="KW-0479">Metal-binding</keyword>
<evidence type="ECO:0000256" key="1">
    <source>
        <dbReference type="ARBA" id="ARBA00006834"/>
    </source>
</evidence>
<dbReference type="SMART" id="SM00301">
    <property type="entry name" value="DM"/>
    <property type="match status" value="1"/>
</dbReference>
<evidence type="ECO:0000256" key="5">
    <source>
        <dbReference type="ARBA" id="ARBA00023242"/>
    </source>
</evidence>
<organism evidence="9">
    <name type="scientific">Gadus morhua</name>
    <name type="common">Atlantic cod</name>
    <dbReference type="NCBI Taxonomy" id="8049"/>
    <lineage>
        <taxon>Eukaryota</taxon>
        <taxon>Metazoa</taxon>
        <taxon>Chordata</taxon>
        <taxon>Craniata</taxon>
        <taxon>Vertebrata</taxon>
        <taxon>Euteleostomi</taxon>
        <taxon>Actinopterygii</taxon>
        <taxon>Neopterygii</taxon>
        <taxon>Teleostei</taxon>
        <taxon>Neoteleostei</taxon>
        <taxon>Acanthomorphata</taxon>
        <taxon>Zeiogadaria</taxon>
        <taxon>Gadariae</taxon>
        <taxon>Gadiformes</taxon>
        <taxon>Gadoidei</taxon>
        <taxon>Gadidae</taxon>
        <taxon>Gadus</taxon>
    </lineage>
</organism>
<keyword evidence="3 6" id="KW-0862">Zinc</keyword>
<evidence type="ECO:0000313" key="9">
    <source>
        <dbReference type="EMBL" id="AFA46803.1"/>
    </source>
</evidence>
<protein>
    <submittedName>
        <fullName evidence="9">Doublesex Mab3 related transcription factor</fullName>
    </submittedName>
</protein>
<dbReference type="PROSITE" id="PS50809">
    <property type="entry name" value="DM_2"/>
    <property type="match status" value="1"/>
</dbReference>
<keyword evidence="4 6" id="KW-0238">DNA-binding</keyword>
<gene>
    <name evidence="9" type="primary">Dmrt4</name>
</gene>
<dbReference type="FunFam" id="4.10.1040.10:FF:000001">
    <property type="entry name" value="doublesex- and mab-3-related transcription factor 1"/>
    <property type="match status" value="1"/>
</dbReference>
<dbReference type="SUPFAM" id="SSF46934">
    <property type="entry name" value="UBA-like"/>
    <property type="match status" value="1"/>
</dbReference>
<feature type="domain" description="DM" evidence="8">
    <location>
        <begin position="55"/>
        <end position="102"/>
    </location>
</feature>
<dbReference type="GO" id="GO:0005634">
    <property type="term" value="C:nucleus"/>
    <property type="evidence" value="ECO:0007669"/>
    <property type="project" value="UniProtKB-SubCell"/>
</dbReference>
<dbReference type="GO" id="GO:0046872">
    <property type="term" value="F:metal ion binding"/>
    <property type="evidence" value="ECO:0007669"/>
    <property type="project" value="UniProtKB-KW"/>
</dbReference>
<dbReference type="GO" id="GO:0000978">
    <property type="term" value="F:RNA polymerase II cis-regulatory region sequence-specific DNA binding"/>
    <property type="evidence" value="ECO:0007669"/>
    <property type="project" value="TreeGrafter"/>
</dbReference>
<evidence type="ECO:0000256" key="4">
    <source>
        <dbReference type="ARBA" id="ARBA00023125"/>
    </source>
</evidence>
<dbReference type="PANTHER" id="PTHR12322:SF71">
    <property type="entry name" value="DOUBLESEX- AND MAB-3-RELATED TRANSCRIPTION FACTOR A1"/>
    <property type="match status" value="1"/>
</dbReference>
<evidence type="ECO:0000256" key="6">
    <source>
        <dbReference type="PROSITE-ProRule" id="PRU00070"/>
    </source>
</evidence>
<dbReference type="InterPro" id="IPR046472">
    <property type="entry name" value="DMRT5_1_DMB_dom"/>
</dbReference>
<dbReference type="InterPro" id="IPR001275">
    <property type="entry name" value="DM_DNA-bd"/>
</dbReference>
<dbReference type="AlphaFoldDB" id="H6V7L9"/>
<feature type="region of interest" description="Disordered" evidence="7">
    <location>
        <begin position="182"/>
        <end position="290"/>
    </location>
</feature>
<dbReference type="Gene3D" id="4.10.1040.10">
    <property type="entry name" value="DM DNA-binding domain"/>
    <property type="match status" value="1"/>
</dbReference>
<comment type="subcellular location">
    <subcellularLocation>
        <location evidence="6">Nucleus</location>
    </subcellularLocation>
</comment>
<dbReference type="CDD" id="cd14417">
    <property type="entry name" value="CUE_DMA_DMRTA1"/>
    <property type="match status" value="1"/>
</dbReference>
<feature type="region of interest" description="Disordered" evidence="7">
    <location>
        <begin position="332"/>
        <end position="351"/>
    </location>
</feature>
<dbReference type="InterPro" id="IPR026607">
    <property type="entry name" value="DMRT"/>
</dbReference>
<evidence type="ECO:0000256" key="2">
    <source>
        <dbReference type="ARBA" id="ARBA00022723"/>
    </source>
</evidence>
<dbReference type="InterPro" id="IPR005173">
    <property type="entry name" value="DMA"/>
</dbReference>
<dbReference type="GO" id="GO:0000981">
    <property type="term" value="F:DNA-binding transcription factor activity, RNA polymerase II-specific"/>
    <property type="evidence" value="ECO:0007669"/>
    <property type="project" value="TreeGrafter"/>
</dbReference>
<dbReference type="InterPro" id="IPR009060">
    <property type="entry name" value="UBA-like_sf"/>
</dbReference>
<dbReference type="SUPFAM" id="SSF82927">
    <property type="entry name" value="Cysteine-rich DNA binding domain, (DM domain)"/>
    <property type="match status" value="1"/>
</dbReference>
<dbReference type="InterPro" id="IPR036407">
    <property type="entry name" value="DM_DNA-bd_sf"/>
</dbReference>
<evidence type="ECO:0000259" key="8">
    <source>
        <dbReference type="PROSITE" id="PS50809"/>
    </source>
</evidence>